<dbReference type="AlphaFoldDB" id="A0A5B6VZA8"/>
<comment type="caution">
    <text evidence="1">The sequence shown here is derived from an EMBL/GenBank/DDBJ whole genome shotgun (WGS) entry which is preliminary data.</text>
</comment>
<evidence type="ECO:0000313" key="1">
    <source>
        <dbReference type="EMBL" id="KAA3474255.1"/>
    </source>
</evidence>
<keyword evidence="2" id="KW-1185">Reference proteome</keyword>
<proteinExistence type="predicted"/>
<dbReference type="Proteomes" id="UP000325315">
    <property type="component" value="Unassembled WGS sequence"/>
</dbReference>
<name>A0A5B6VZA8_9ROSI</name>
<evidence type="ECO:0000313" key="2">
    <source>
        <dbReference type="Proteomes" id="UP000325315"/>
    </source>
</evidence>
<reference evidence="2" key="1">
    <citation type="journal article" date="2019" name="Plant Biotechnol. J.">
        <title>Genome sequencing of the Australian wild diploid species Gossypium australe highlights disease resistance and delayed gland morphogenesis.</title>
        <authorList>
            <person name="Cai Y."/>
            <person name="Cai X."/>
            <person name="Wang Q."/>
            <person name="Wang P."/>
            <person name="Zhang Y."/>
            <person name="Cai C."/>
            <person name="Xu Y."/>
            <person name="Wang K."/>
            <person name="Zhou Z."/>
            <person name="Wang C."/>
            <person name="Geng S."/>
            <person name="Li B."/>
            <person name="Dong Q."/>
            <person name="Hou Y."/>
            <person name="Wang H."/>
            <person name="Ai P."/>
            <person name="Liu Z."/>
            <person name="Yi F."/>
            <person name="Sun M."/>
            <person name="An G."/>
            <person name="Cheng J."/>
            <person name="Zhang Y."/>
            <person name="Shi Q."/>
            <person name="Xie Y."/>
            <person name="Shi X."/>
            <person name="Chang Y."/>
            <person name="Huang F."/>
            <person name="Chen Y."/>
            <person name="Hong S."/>
            <person name="Mi L."/>
            <person name="Sun Q."/>
            <person name="Zhang L."/>
            <person name="Zhou B."/>
            <person name="Peng R."/>
            <person name="Zhang X."/>
            <person name="Liu F."/>
        </authorList>
    </citation>
    <scope>NUCLEOTIDE SEQUENCE [LARGE SCALE GENOMIC DNA]</scope>
    <source>
        <strain evidence="2">cv. PA1801</strain>
    </source>
</reference>
<organism evidence="1 2">
    <name type="scientific">Gossypium australe</name>
    <dbReference type="NCBI Taxonomy" id="47621"/>
    <lineage>
        <taxon>Eukaryota</taxon>
        <taxon>Viridiplantae</taxon>
        <taxon>Streptophyta</taxon>
        <taxon>Embryophyta</taxon>
        <taxon>Tracheophyta</taxon>
        <taxon>Spermatophyta</taxon>
        <taxon>Magnoliopsida</taxon>
        <taxon>eudicotyledons</taxon>
        <taxon>Gunneridae</taxon>
        <taxon>Pentapetalae</taxon>
        <taxon>rosids</taxon>
        <taxon>malvids</taxon>
        <taxon>Malvales</taxon>
        <taxon>Malvaceae</taxon>
        <taxon>Malvoideae</taxon>
        <taxon>Gossypium</taxon>
    </lineage>
</organism>
<sequence>MNGKTFIQERGFNPSSTECDAIWELVGFHHWRAFCSAPNELTVDERIERQLVLLQPLKRWVVASYYCVLEVSWLH</sequence>
<protein>
    <submittedName>
        <fullName evidence="1">Uncharacterized protein</fullName>
    </submittedName>
</protein>
<gene>
    <name evidence="1" type="ORF">EPI10_024559</name>
</gene>
<dbReference type="OrthoDB" id="995910at2759"/>
<dbReference type="EMBL" id="SMMG02000005">
    <property type="protein sequence ID" value="KAA3474255.1"/>
    <property type="molecule type" value="Genomic_DNA"/>
</dbReference>
<accession>A0A5B6VZA8</accession>